<dbReference type="KEGG" id="saes:HBH39_14650"/>
<keyword evidence="3 6" id="KW-0479">Metal-binding</keyword>
<dbReference type="PANTHER" id="PTHR38344:SF1">
    <property type="entry name" value="INORGANIC CARBON TRANSPORTER SUBUNIT DABA-RELATED"/>
    <property type="match status" value="1"/>
</dbReference>
<evidence type="ECO:0000313" key="8">
    <source>
        <dbReference type="Proteomes" id="UP000502608"/>
    </source>
</evidence>
<dbReference type="AlphaFoldDB" id="A0A6G9QR06"/>
<dbReference type="GO" id="GO:0005886">
    <property type="term" value="C:plasma membrane"/>
    <property type="evidence" value="ECO:0007669"/>
    <property type="project" value="UniProtKB-SubCell"/>
</dbReference>
<sequence length="804" mass="92005">MAIAPPVLLNLEQKTHLQNATHHIAPTWPLDQMIAVNPFWQMRHLPIEQVFNRLSSLNNIHCFMPRQYYADLYRQGHISQTALQLAAKDQRSELSINQLEACLQQTDELSHWHNIADLLDAQRDEHKMAWCDEIIQQISQFCAAHYQQSNPIYSGAKNTPHACLYQHWLEVSRHDKGLSIIMDEPKLHDYFYQLPNEAEALLAQALDELSIDGAMIEHYGHALLLDINGWASWVAYLRWQGHLYAKANDQMLQLLAIRMAWELVIWRYLKDEQKHNFAQLSNHWIREKNQLASVFKRHEQAQKPLWIWAQAAELSYQHQLNSQLLNAHKQIVTSPKLQAAFCIDVRSEVIRRALEAQSEHIQTLGFAGFFGLPIEYQPHNHGLSRPQLPGLLKPVIKVSQVTKTPQSHHQMNAKARWQAWTQAAPSAFSMVESMGWLYAFKMLKKSFFATKVEHPINRFTHANNWQLEKQQQPLTIKDKAELAQGILNAMGLTQFAPTVLLIGHGSHTTNNLHAAGLDCGACGGQTGEVNVRVLAQLLNDKDVRAELTHLGINITPDTHFVAALHNTTTDHIDYFEPQLNDEITAWLKAATTQAQRERIVNIAPQMASSNKASLDKFYRKLSLDWSQVRPEWGLANNAAFIVSPRSRTRNVNLQGRCFLHDYQWQNDSGFSVLELIMTAPMVVTNWINMQYNASTTDNHKYGCGNKLLHNAVAGHIGVFEGNGGDLRNGLSLQSLHDGQKWMHQPLRLSVYIAAPREPIEQITAKHDNVRALIDNQWLYLLRWSDDGIIERYYQGKWLPQNSQP</sequence>
<evidence type="ECO:0000256" key="5">
    <source>
        <dbReference type="ARBA" id="ARBA00023136"/>
    </source>
</evidence>
<dbReference type="Pfam" id="PF10070">
    <property type="entry name" value="DabA"/>
    <property type="match status" value="1"/>
</dbReference>
<dbReference type="Proteomes" id="UP000502608">
    <property type="component" value="Chromosome"/>
</dbReference>
<dbReference type="HAMAP" id="MF_01871">
    <property type="entry name" value="DabA"/>
    <property type="match status" value="1"/>
</dbReference>
<dbReference type="InterPro" id="IPR018752">
    <property type="entry name" value="DabA"/>
</dbReference>
<evidence type="ECO:0000256" key="6">
    <source>
        <dbReference type="HAMAP-Rule" id="MF_01871"/>
    </source>
</evidence>
<evidence type="ECO:0000256" key="2">
    <source>
        <dbReference type="ARBA" id="ARBA00022475"/>
    </source>
</evidence>
<gene>
    <name evidence="6" type="primary">dabA</name>
    <name evidence="7" type="ORF">HBH39_14650</name>
</gene>
<comment type="subunit">
    <text evidence="6">Forms a complex with DabB.</text>
</comment>
<keyword evidence="5 6" id="KW-0472">Membrane</keyword>
<feature type="binding site" evidence="6">
    <location>
        <position position="342"/>
    </location>
    <ligand>
        <name>Zn(2+)</name>
        <dbReference type="ChEBI" id="CHEBI:29105"/>
    </ligand>
</feature>
<name>A0A6G9QR06_9GAMM</name>
<accession>A0A6G9QR06</accession>
<dbReference type="GO" id="GO:0008270">
    <property type="term" value="F:zinc ion binding"/>
    <property type="evidence" value="ECO:0007669"/>
    <property type="project" value="UniProtKB-UniRule"/>
</dbReference>
<comment type="subcellular location">
    <subcellularLocation>
        <location evidence="6">Cell membrane</location>
        <topology evidence="6">Peripheral membrane protein</topology>
    </subcellularLocation>
</comment>
<feature type="binding site" evidence="6">
    <location>
        <position position="519"/>
    </location>
    <ligand>
        <name>Zn(2+)</name>
        <dbReference type="ChEBI" id="CHEBI:29105"/>
    </ligand>
</feature>
<feature type="binding site" evidence="6">
    <location>
        <position position="504"/>
    </location>
    <ligand>
        <name>Zn(2+)</name>
        <dbReference type="ChEBI" id="CHEBI:29105"/>
    </ligand>
</feature>
<protein>
    <recommendedName>
        <fullName evidence="6">Probable inorganic carbon transporter subunit DabA</fullName>
    </recommendedName>
</protein>
<evidence type="ECO:0000256" key="4">
    <source>
        <dbReference type="ARBA" id="ARBA00022833"/>
    </source>
</evidence>
<comment type="function">
    <text evidence="6">Part of an energy-coupled inorganic carbon pump.</text>
</comment>
<dbReference type="EMBL" id="CP050313">
    <property type="protein sequence ID" value="QIR16249.1"/>
    <property type="molecule type" value="Genomic_DNA"/>
</dbReference>
<organism evidence="7 8">
    <name type="scientific">Shewanella aestuarii</name>
    <dbReference type="NCBI Taxonomy" id="1028752"/>
    <lineage>
        <taxon>Bacteria</taxon>
        <taxon>Pseudomonadati</taxon>
        <taxon>Pseudomonadota</taxon>
        <taxon>Gammaproteobacteria</taxon>
        <taxon>Alteromonadales</taxon>
        <taxon>Shewanellaceae</taxon>
        <taxon>Shewanella</taxon>
    </lineage>
</organism>
<comment type="similarity">
    <text evidence="6">Belongs to the inorganic carbon transporter (TC 9.A.2) DabA family.</text>
</comment>
<feature type="binding site" evidence="6">
    <location>
        <position position="344"/>
    </location>
    <ligand>
        <name>Zn(2+)</name>
        <dbReference type="ChEBI" id="CHEBI:29105"/>
    </ligand>
</feature>
<keyword evidence="8" id="KW-1185">Reference proteome</keyword>
<evidence type="ECO:0000256" key="1">
    <source>
        <dbReference type="ARBA" id="ARBA00022448"/>
    </source>
</evidence>
<evidence type="ECO:0000256" key="3">
    <source>
        <dbReference type="ARBA" id="ARBA00022723"/>
    </source>
</evidence>
<comment type="cofactor">
    <cofactor evidence="6">
        <name>Zn(2+)</name>
        <dbReference type="ChEBI" id="CHEBI:29105"/>
    </cofactor>
</comment>
<keyword evidence="1 6" id="KW-0813">Transport</keyword>
<keyword evidence="2 6" id="KW-1003">Cell membrane</keyword>
<reference evidence="7 8" key="1">
    <citation type="submission" date="2020-03" db="EMBL/GenBank/DDBJ databases">
        <title>Complete genome sequence of Shewanella sp.</title>
        <authorList>
            <person name="Kim Y.-S."/>
            <person name="Kim S.-J."/>
            <person name="Jung H.-K."/>
            <person name="Kim K.-H."/>
        </authorList>
    </citation>
    <scope>NUCLEOTIDE SEQUENCE [LARGE SCALE GENOMIC DNA]</scope>
    <source>
        <strain evidence="7 8">PN3F2</strain>
    </source>
</reference>
<keyword evidence="4 6" id="KW-0862">Zinc</keyword>
<dbReference type="PANTHER" id="PTHR38344">
    <property type="entry name" value="UPF0753 PROTEIN AQ_863"/>
    <property type="match status" value="1"/>
</dbReference>
<proteinExistence type="inferred from homology"/>
<evidence type="ECO:0000313" key="7">
    <source>
        <dbReference type="EMBL" id="QIR16249.1"/>
    </source>
</evidence>